<name>A0ABN3TR85_9ACTN</name>
<comment type="caution">
    <text evidence="2">The sequence shown here is derived from an EMBL/GenBank/DDBJ whole genome shotgun (WGS) entry which is preliminary data.</text>
</comment>
<dbReference type="Pfam" id="PF12770">
    <property type="entry name" value="CHAT"/>
    <property type="match status" value="1"/>
</dbReference>
<dbReference type="Gene3D" id="1.25.40.10">
    <property type="entry name" value="Tetratricopeptide repeat domain"/>
    <property type="match status" value="4"/>
</dbReference>
<dbReference type="EMBL" id="BAAASL010000009">
    <property type="protein sequence ID" value="GAA2717012.1"/>
    <property type="molecule type" value="Genomic_DNA"/>
</dbReference>
<dbReference type="InterPro" id="IPR024983">
    <property type="entry name" value="CHAT_dom"/>
</dbReference>
<evidence type="ECO:0000313" key="2">
    <source>
        <dbReference type="EMBL" id="GAA2717012.1"/>
    </source>
</evidence>
<feature type="domain" description="CHAT" evidence="1">
    <location>
        <begin position="1333"/>
        <end position="1614"/>
    </location>
</feature>
<dbReference type="RefSeq" id="WP_344435618.1">
    <property type="nucleotide sequence ID" value="NZ_BAAASL010000009.1"/>
</dbReference>
<keyword evidence="3" id="KW-1185">Reference proteome</keyword>
<dbReference type="PANTHER" id="PTHR10098:SF108">
    <property type="entry name" value="TETRATRICOPEPTIDE REPEAT PROTEIN 28"/>
    <property type="match status" value="1"/>
</dbReference>
<dbReference type="InterPro" id="IPR011990">
    <property type="entry name" value="TPR-like_helical_dom_sf"/>
</dbReference>
<gene>
    <name evidence="2" type="ORF">GCM10010315_29310</name>
</gene>
<sequence>MTADEAADRILQQAQRAETDPGALSWFLGPEAAAAGAAVRAEVLLPDGTFDAKGFHALAFGEWFRYLASDGTDRAALGAAVLAFTDLTGHGLVLPPVLQALCATVAGLPEGAGTEPAHAYEAGVGALTLFQQGQHPAALTAAERLLRHALAGFPAGSTEAGTCLSDLALAFLYAHAAGAGPQALADGTELARAALAAAPGDRDEQARRHGNLGFALKLGAEATGEAGALYESARELRQAVRLSTPQDPHRLLHLASLGAVLWRTAAESDDPALLTESVTLLRRAVAEADPALPPRAAHLADLGIALVMQAMQDGDRAELYDEGIATCRRAADSAPNAVERTGYLTQLALALRGRAVRADATRLLDDALAAARDAVEGAPPGHPVLAQARFVLAGVLCSRNVTGGSIADMDEAVALARRALADTPGEDLHRRVMRGTQYADLARMRAHMTDAPADLAEPIALLRDLARDVPERSEQRAEILLQLARCLLASGRRTGAVAAAGERVPVGAGADEAIACFRACLALPSPGRAFEARARFALGQALAESADPEDEAAWQEGEAQMRRGLALLPAGDVRRSEYLSDLGSIHLRRGGFTGRHDLYGEAVRLMREALAAAPRTSPSERAARHSNLGAALATSGRYAGDAGLLAEAVEEHRRAVALTPPEDHFRVHRLGNLGDALQSLAENRSDAALLREAVDVLHEAADTAGPGTPARASALGRLGKALRSLARFTGDPEPLREALDRHREEIAAHPGPPRPGALLGLANALMDHYRHVRDERVRDEALEHYRAALAATSASSGERFVVLTSWGYAEWDRAADTGDETLMDAAVDKLREAASTVPGGHLSRPNVLTNLGVALMQRAGASGERTWQAEAIAVLRRAVEESAPHAFDRAGLLSNLAEALRGWYEFTGDEAAADEAEALLSEAAARRGGDRRGRDLAVINLGVLLHSRALAGGADTTRATGEARRVLEEAVASLGEDHPMRPFALANLAAVCLVSGQLAADRRDPATRQLLHRASTAARECLARVPDGDPDRARAQWLLAAAQVRRAVLGERVDLAEAARLARESAHSAASPLLTRLQAARTWGEAAAKAGRNADALDGYTFAVGLLPRLAPRSLTRADQEERLRASTGLAGDAAALALRAGDPGRALALLEQGRGVLLAQGLDNRADTSRLRDAAPGLAAEFERLREQLSTPAERPPALIAPAGAPELFDAAQHAAGLAAEARHALARRWDELLVRIRQLPGFDDFLRPPALPQLLDAAAGGPVVVVNVSQYGSHAVLLTARSGIEVLPLPGLTPRTALTLTGAFISAVDDAYGKEGPQRAVAATHMLMLILRRLWDTVAAPVLHRLGLRTVPADGEPWPRLWWCPTGWLSFLPLHAAGHGAPGSGTWVLDRAVSSYTPTLRALARARGRAGGGARPRPAPLVVALPETPGAAPLPGASREAQLVGVLFPEARRLEGAAATVQAVGRALPDHPWVHFSCHGVSELLSPSESGLILHDGRLTVAAAAAQRPLSPELAVLSACSTSRGGIDLADEAVQLASAFQLAGYRHVIGTLWPVSDALATRLTGEFYAALAEDAAAGRAIDAALALHHPVRRLRDRYPRAPHLWAAHIHTGA</sequence>
<dbReference type="SUPFAM" id="SSF48452">
    <property type="entry name" value="TPR-like"/>
    <property type="match status" value="2"/>
</dbReference>
<protein>
    <recommendedName>
        <fullName evidence="1">CHAT domain-containing protein</fullName>
    </recommendedName>
</protein>
<dbReference type="Proteomes" id="UP001500886">
    <property type="component" value="Unassembled WGS sequence"/>
</dbReference>
<reference evidence="2 3" key="1">
    <citation type="journal article" date="2019" name="Int. J. Syst. Evol. Microbiol.">
        <title>The Global Catalogue of Microorganisms (GCM) 10K type strain sequencing project: providing services to taxonomists for standard genome sequencing and annotation.</title>
        <authorList>
            <consortium name="The Broad Institute Genomics Platform"/>
            <consortium name="The Broad Institute Genome Sequencing Center for Infectious Disease"/>
            <person name="Wu L."/>
            <person name="Ma J."/>
        </authorList>
    </citation>
    <scope>NUCLEOTIDE SEQUENCE [LARGE SCALE GENOMIC DNA]</scope>
    <source>
        <strain evidence="2 3">JCM 4542</strain>
    </source>
</reference>
<evidence type="ECO:0000313" key="3">
    <source>
        <dbReference type="Proteomes" id="UP001500886"/>
    </source>
</evidence>
<evidence type="ECO:0000259" key="1">
    <source>
        <dbReference type="Pfam" id="PF12770"/>
    </source>
</evidence>
<dbReference type="PANTHER" id="PTHR10098">
    <property type="entry name" value="RAPSYN-RELATED"/>
    <property type="match status" value="1"/>
</dbReference>
<proteinExistence type="predicted"/>
<organism evidence="2 3">
    <name type="scientific">Streptomyces luteosporeus</name>
    <dbReference type="NCBI Taxonomy" id="173856"/>
    <lineage>
        <taxon>Bacteria</taxon>
        <taxon>Bacillati</taxon>
        <taxon>Actinomycetota</taxon>
        <taxon>Actinomycetes</taxon>
        <taxon>Kitasatosporales</taxon>
        <taxon>Streptomycetaceae</taxon>
        <taxon>Streptomyces</taxon>
    </lineage>
</organism>
<accession>A0ABN3TR85</accession>